<name>A0A4U8QA60_9FIRM</name>
<reference evidence="1 2" key="1">
    <citation type="journal article" date="2019" name="Anaerobe">
        <title>Detection of Robinsoniella peoriensis in multiple bone samples of a trauma patient.</title>
        <authorList>
            <person name="Schrottner P."/>
            <person name="Hartwich K."/>
            <person name="Bunk B."/>
            <person name="Schober I."/>
            <person name="Helbig S."/>
            <person name="Rudolph W.W."/>
            <person name="Gunzer F."/>
        </authorList>
    </citation>
    <scope>NUCLEOTIDE SEQUENCE [LARGE SCALE GENOMIC DNA]</scope>
    <source>
        <strain evidence="1 2">DSM 106044</strain>
    </source>
</reference>
<protein>
    <submittedName>
        <fullName evidence="1">Uncharacterized protein</fullName>
    </submittedName>
</protein>
<dbReference type="RefSeq" id="WP_138002057.1">
    <property type="nucleotide sequence ID" value="NZ_QGQD01000025.1"/>
</dbReference>
<gene>
    <name evidence="1" type="ORF">DSM106044_01282</name>
</gene>
<dbReference type="EMBL" id="QGQD01000025">
    <property type="protein sequence ID" value="TLD01912.1"/>
    <property type="molecule type" value="Genomic_DNA"/>
</dbReference>
<proteinExistence type="predicted"/>
<dbReference type="Proteomes" id="UP000306509">
    <property type="component" value="Unassembled WGS sequence"/>
</dbReference>
<sequence length="285" mass="32668">MNRNDKNTDCKLTGKQYEYLQVLHKHLLNKERPGLRRLGEELSVNASTLSRFFGECVSKSILTEEYEFTPFGEDLLKDYRCKLAEISLWLQKEGMDSIRAEDQARCIIEACSEDVVQILRRLGILHRACDSLKASDKHVQTFNGRKLSDYLAVGDYDISFTFYREKDRIPGRISMANQAFRHPGNMICRKRDGYLELTALDVEMPVSHMADVSLRGRMQTMKYSEDGICKLARIKNNKVRIPLSAITFTYIQESNILQGTVLLTMTCNEEEAGMPESTAILVLYI</sequence>
<comment type="caution">
    <text evidence="1">The sequence shown here is derived from an EMBL/GenBank/DDBJ whole genome shotgun (WGS) entry which is preliminary data.</text>
</comment>
<evidence type="ECO:0000313" key="1">
    <source>
        <dbReference type="EMBL" id="TLD01912.1"/>
    </source>
</evidence>
<organism evidence="1 2">
    <name type="scientific">Robinsoniella peoriensis</name>
    <dbReference type="NCBI Taxonomy" id="180332"/>
    <lineage>
        <taxon>Bacteria</taxon>
        <taxon>Bacillati</taxon>
        <taxon>Bacillota</taxon>
        <taxon>Clostridia</taxon>
        <taxon>Lachnospirales</taxon>
        <taxon>Lachnospiraceae</taxon>
        <taxon>Robinsoniella</taxon>
    </lineage>
</organism>
<keyword evidence="2" id="KW-1185">Reference proteome</keyword>
<accession>A0A4U8QA60</accession>
<evidence type="ECO:0000313" key="2">
    <source>
        <dbReference type="Proteomes" id="UP000306509"/>
    </source>
</evidence>
<dbReference type="STRING" id="180332.GCA_000797495_04281"/>
<dbReference type="AlphaFoldDB" id="A0A4U8QA60"/>